<evidence type="ECO:0000256" key="1">
    <source>
        <dbReference type="ARBA" id="ARBA00023002"/>
    </source>
</evidence>
<dbReference type="PANTHER" id="PTHR30466:SF1">
    <property type="entry name" value="FMN REDUCTASE (NADH) RUTF"/>
    <property type="match status" value="1"/>
</dbReference>
<dbReference type="InterPro" id="IPR012349">
    <property type="entry name" value="Split_barrel_FMN-bd"/>
</dbReference>
<gene>
    <name evidence="3" type="ORF">OEV82_02900</name>
</gene>
<evidence type="ECO:0000313" key="3">
    <source>
        <dbReference type="EMBL" id="MCU9593403.1"/>
    </source>
</evidence>
<dbReference type="RefSeq" id="WP_173658418.1">
    <property type="nucleotide sequence ID" value="NZ_JAOUSE010000004.1"/>
</dbReference>
<dbReference type="Proteomes" id="UP001208656">
    <property type="component" value="Unassembled WGS sequence"/>
</dbReference>
<dbReference type="PANTHER" id="PTHR30466">
    <property type="entry name" value="FLAVIN REDUCTASE"/>
    <property type="match status" value="1"/>
</dbReference>
<dbReference type="Pfam" id="PF01613">
    <property type="entry name" value="Flavin_Reduct"/>
    <property type="match status" value="1"/>
</dbReference>
<evidence type="ECO:0000259" key="2">
    <source>
        <dbReference type="SMART" id="SM00903"/>
    </source>
</evidence>
<dbReference type="InterPro" id="IPR050268">
    <property type="entry name" value="NADH-dep_flavin_reductase"/>
</dbReference>
<protein>
    <submittedName>
        <fullName evidence="3">Flavin reductase family protein</fullName>
    </submittedName>
</protein>
<dbReference type="InterPro" id="IPR002563">
    <property type="entry name" value="Flavin_Rdtase-like_dom"/>
</dbReference>
<comment type="caution">
    <text evidence="3">The sequence shown here is derived from an EMBL/GenBank/DDBJ whole genome shotgun (WGS) entry which is preliminary data.</text>
</comment>
<dbReference type="SMART" id="SM00903">
    <property type="entry name" value="Flavin_Reduct"/>
    <property type="match status" value="1"/>
</dbReference>
<name>A0ABT2WCJ9_9BACI</name>
<reference evidence="3 4" key="1">
    <citation type="submission" date="2022-10" db="EMBL/GenBank/DDBJ databases">
        <title>Description of Fervidibacillus gen. nov. in the family Fervidibacillaceae fam. nov. with two species, Fervidibacillus albus sp. nov., and Fervidibacillus halotolerans sp. nov., isolated from tidal flat sediments.</title>
        <authorList>
            <person name="Kwon K.K."/>
            <person name="Yang S.-H."/>
        </authorList>
    </citation>
    <scope>NUCLEOTIDE SEQUENCE [LARGE SCALE GENOMIC DNA]</scope>
    <source>
        <strain evidence="3 4">DSM 23332</strain>
    </source>
</reference>
<sequence>MDNKTFRNAMGKFTTGVTVITTKVNEDIHGMTANAFMSVSLNPKLVTISIDNQAKMIDKIKTSGKYAVSFLSDEQVDVSMHFAGQKKLEGRFEFDYLLDLPVIPNALASVVCNVYEAHVVGDHTLFVGEVLDIVVRDGNPLTFFGGKYGQNLQIEFVNN</sequence>
<proteinExistence type="predicted"/>
<organism evidence="3 4">
    <name type="scientific">Pallidibacillus thermolactis</name>
    <dbReference type="NCBI Taxonomy" id="251051"/>
    <lineage>
        <taxon>Bacteria</taxon>
        <taxon>Bacillati</taxon>
        <taxon>Bacillota</taxon>
        <taxon>Bacilli</taxon>
        <taxon>Bacillales</taxon>
        <taxon>Bacillaceae</taxon>
        <taxon>Pallidibacillus</taxon>
    </lineage>
</organism>
<dbReference type="SUPFAM" id="SSF50475">
    <property type="entry name" value="FMN-binding split barrel"/>
    <property type="match status" value="1"/>
</dbReference>
<dbReference type="Gene3D" id="2.30.110.10">
    <property type="entry name" value="Electron Transport, Fmn-binding Protein, Chain A"/>
    <property type="match status" value="1"/>
</dbReference>
<keyword evidence="4" id="KW-1185">Reference proteome</keyword>
<keyword evidence="1" id="KW-0560">Oxidoreductase</keyword>
<evidence type="ECO:0000313" key="4">
    <source>
        <dbReference type="Proteomes" id="UP001208656"/>
    </source>
</evidence>
<dbReference type="EMBL" id="JAOUSE010000004">
    <property type="protein sequence ID" value="MCU9593403.1"/>
    <property type="molecule type" value="Genomic_DNA"/>
</dbReference>
<accession>A0ABT2WCJ9</accession>
<feature type="domain" description="Flavin reductase like" evidence="2">
    <location>
        <begin position="10"/>
        <end position="150"/>
    </location>
</feature>